<evidence type="ECO:0000259" key="4">
    <source>
        <dbReference type="Pfam" id="PF01420"/>
    </source>
</evidence>
<sequence length="404" mass="45228">MGREAEIRWVPVGELGEVRMGKQLSPASRNSGTQLPYLRVANVYEGRITYADVKYMGFSASEQVTYALRPGDILLNEGQENLGMVGRSAIYEGAPDTYYFQNTLIRFRPGPEILPQYAQAVFVNWRRQGVFANIAEKTSISHLGGSRFAALQFPVLPLTDQQRIVNILTAESDLERSVEESIAKNRHIRLGILLAAMKPITQTSSPTGWARIPLKEIVPFAEYGISEALVNDPGGMPVLRMNNINEGQPDIADLRYSPVTVPERLQLRHRDVLFNRTNSIEHVGKAALWGGELPKATFASYLVRLNPDKNRLLPEYLVEWLQHPLIRQRVKAISTVAVQQVNVNPTRLRELEIDLPVSLGEQARIVQALAACDEQIRHEQAELAKLRQLALGLADNLLVDKVQT</sequence>
<evidence type="ECO:0000313" key="6">
    <source>
        <dbReference type="Proteomes" id="UP001108029"/>
    </source>
</evidence>
<dbReference type="GO" id="GO:0009307">
    <property type="term" value="P:DNA restriction-modification system"/>
    <property type="evidence" value="ECO:0007669"/>
    <property type="project" value="UniProtKB-KW"/>
</dbReference>
<dbReference type="PANTHER" id="PTHR30408:SF12">
    <property type="entry name" value="TYPE I RESTRICTION ENZYME MJAVIII SPECIFICITY SUBUNIT"/>
    <property type="match status" value="1"/>
</dbReference>
<dbReference type="AlphaFoldDB" id="A0A9Q3VY29"/>
<dbReference type="InterPro" id="IPR052021">
    <property type="entry name" value="Type-I_RS_S_subunit"/>
</dbReference>
<dbReference type="Pfam" id="PF01420">
    <property type="entry name" value="Methylase_S"/>
    <property type="match status" value="2"/>
</dbReference>
<feature type="domain" description="Type I restriction modification DNA specificity" evidence="4">
    <location>
        <begin position="206"/>
        <end position="386"/>
    </location>
</feature>
<keyword evidence="5" id="KW-0378">Hydrolase</keyword>
<dbReference type="EMBL" id="JAJSBI010000042">
    <property type="protein sequence ID" value="MCD9880561.1"/>
    <property type="molecule type" value="Genomic_DNA"/>
</dbReference>
<dbReference type="Gene3D" id="3.90.220.20">
    <property type="entry name" value="DNA methylase specificity domains"/>
    <property type="match status" value="2"/>
</dbReference>
<organism evidence="5 6">
    <name type="scientific">Streptomyces guryensis</name>
    <dbReference type="NCBI Taxonomy" id="2886947"/>
    <lineage>
        <taxon>Bacteria</taxon>
        <taxon>Bacillati</taxon>
        <taxon>Actinomycetota</taxon>
        <taxon>Actinomycetes</taxon>
        <taxon>Kitasatosporales</taxon>
        <taxon>Streptomycetaceae</taxon>
        <taxon>Streptomyces</taxon>
    </lineage>
</organism>
<keyword evidence="6" id="KW-1185">Reference proteome</keyword>
<comment type="caution">
    <text evidence="5">The sequence shown here is derived from an EMBL/GenBank/DDBJ whole genome shotgun (WGS) entry which is preliminary data.</text>
</comment>
<proteinExistence type="inferred from homology"/>
<dbReference type="CDD" id="cd17524">
    <property type="entry name" value="RMtype1_S_EcoUTORF5051P-TRD2-CR2_like"/>
    <property type="match status" value="1"/>
</dbReference>
<dbReference type="InterPro" id="IPR044946">
    <property type="entry name" value="Restrct_endonuc_typeI_TRD_sf"/>
</dbReference>
<reference evidence="5" key="1">
    <citation type="submission" date="2021-12" db="EMBL/GenBank/DDBJ databases">
        <authorList>
            <person name="Lee J.-H."/>
            <person name="Kim S.-B."/>
        </authorList>
    </citation>
    <scope>NUCLEOTIDE SEQUENCE</scope>
    <source>
        <strain evidence="5">NR30</strain>
    </source>
</reference>
<dbReference type="GO" id="GO:0016787">
    <property type="term" value="F:hydrolase activity"/>
    <property type="evidence" value="ECO:0007669"/>
    <property type="project" value="UniProtKB-KW"/>
</dbReference>
<evidence type="ECO:0000313" key="5">
    <source>
        <dbReference type="EMBL" id="MCD9880561.1"/>
    </source>
</evidence>
<keyword evidence="2" id="KW-0680">Restriction system</keyword>
<keyword evidence="3" id="KW-0238">DNA-binding</keyword>
<keyword evidence="5" id="KW-0255">Endonuclease</keyword>
<keyword evidence="5" id="KW-0540">Nuclease</keyword>
<dbReference type="RefSeq" id="WP_232655493.1">
    <property type="nucleotide sequence ID" value="NZ_JAJSBI010000042.1"/>
</dbReference>
<dbReference type="GO" id="GO:0003677">
    <property type="term" value="F:DNA binding"/>
    <property type="evidence" value="ECO:0007669"/>
    <property type="project" value="UniProtKB-KW"/>
</dbReference>
<evidence type="ECO:0000256" key="3">
    <source>
        <dbReference type="ARBA" id="ARBA00023125"/>
    </source>
</evidence>
<name>A0A9Q3VY29_9ACTN</name>
<feature type="domain" description="Type I restriction modification DNA specificity" evidence="4">
    <location>
        <begin position="11"/>
        <end position="171"/>
    </location>
</feature>
<dbReference type="Proteomes" id="UP001108029">
    <property type="component" value="Unassembled WGS sequence"/>
</dbReference>
<evidence type="ECO:0000256" key="2">
    <source>
        <dbReference type="ARBA" id="ARBA00022747"/>
    </source>
</evidence>
<accession>A0A9Q3VY29</accession>
<dbReference type="PANTHER" id="PTHR30408">
    <property type="entry name" value="TYPE-1 RESTRICTION ENZYME ECOKI SPECIFICITY PROTEIN"/>
    <property type="match status" value="1"/>
</dbReference>
<evidence type="ECO:0000256" key="1">
    <source>
        <dbReference type="ARBA" id="ARBA00010923"/>
    </source>
</evidence>
<dbReference type="SUPFAM" id="SSF116734">
    <property type="entry name" value="DNA methylase specificity domain"/>
    <property type="match status" value="2"/>
</dbReference>
<gene>
    <name evidence="5" type="ORF">LJ657_44855</name>
</gene>
<dbReference type="InterPro" id="IPR000055">
    <property type="entry name" value="Restrct_endonuc_typeI_TRD"/>
</dbReference>
<protein>
    <submittedName>
        <fullName evidence="5">Restriction endonuclease subunit S</fullName>
        <ecNumber evidence="5">3.1.21.-</ecNumber>
    </submittedName>
</protein>
<dbReference type="GO" id="GO:0004519">
    <property type="term" value="F:endonuclease activity"/>
    <property type="evidence" value="ECO:0007669"/>
    <property type="project" value="UniProtKB-KW"/>
</dbReference>
<dbReference type="EC" id="3.1.21.-" evidence="5"/>
<comment type="similarity">
    <text evidence="1">Belongs to the type-I restriction system S methylase family.</text>
</comment>